<dbReference type="EMBL" id="JBBNAF010000010">
    <property type="protein sequence ID" value="KAK9106649.1"/>
    <property type="molecule type" value="Genomic_DNA"/>
</dbReference>
<sequence length="223" mass="23430">MDQGGGDGPNNNEAYWECLRNHAASLGSYATDGCGEFTLDDSSNGGGSSLKCAACGCHRNFHRKVVLVVGTAGGGTTAVGVGNHRAALLGPRGVLVSSGHGGGGGSSSSRDVDTSGHVELIEYGSHEAMTERSGSGSEGGKKRVRTKFSAEQKEKMLGFAEKLGWRIRRKEGEDDEIERFCRSVGVSRQVFKVWMHNHKSTSTPLPSPSTPTTTANNASSLTQ</sequence>
<dbReference type="GO" id="GO:0000976">
    <property type="term" value="F:transcription cis-regulatory region binding"/>
    <property type="evidence" value="ECO:0007669"/>
    <property type="project" value="TreeGrafter"/>
</dbReference>
<dbReference type="GO" id="GO:0050793">
    <property type="term" value="P:regulation of developmental process"/>
    <property type="evidence" value="ECO:0007669"/>
    <property type="project" value="TreeGrafter"/>
</dbReference>
<evidence type="ECO:0000256" key="2">
    <source>
        <dbReference type="ARBA" id="ARBA00022723"/>
    </source>
</evidence>
<feature type="domain" description="ZF-HD dimerization-type" evidence="11">
    <location>
        <begin position="15"/>
        <end position="65"/>
    </location>
</feature>
<evidence type="ECO:0000256" key="3">
    <source>
        <dbReference type="ARBA" id="ARBA00022771"/>
    </source>
</evidence>
<dbReference type="PANTHER" id="PTHR31948">
    <property type="entry name" value="ZINC-FINGER HOMEODOMAIN PROTEIN 2"/>
    <property type="match status" value="1"/>
</dbReference>
<keyword evidence="7" id="KW-0371">Homeobox</keyword>
<dbReference type="Pfam" id="PF04770">
    <property type="entry name" value="ZF-HD_dimer"/>
    <property type="match status" value="1"/>
</dbReference>
<evidence type="ECO:0000259" key="11">
    <source>
        <dbReference type="PROSITE" id="PS51523"/>
    </source>
</evidence>
<dbReference type="GO" id="GO:0008270">
    <property type="term" value="F:zinc ion binding"/>
    <property type="evidence" value="ECO:0007669"/>
    <property type="project" value="UniProtKB-KW"/>
</dbReference>
<dbReference type="InterPro" id="IPR009057">
    <property type="entry name" value="Homeodomain-like_sf"/>
</dbReference>
<evidence type="ECO:0000256" key="7">
    <source>
        <dbReference type="ARBA" id="ARBA00023155"/>
    </source>
</evidence>
<evidence type="ECO:0000256" key="8">
    <source>
        <dbReference type="ARBA" id="ARBA00023163"/>
    </source>
</evidence>
<reference evidence="12 13" key="1">
    <citation type="submission" date="2024-01" db="EMBL/GenBank/DDBJ databases">
        <title>Genome assemblies of Stephania.</title>
        <authorList>
            <person name="Yang L."/>
        </authorList>
    </citation>
    <scope>NUCLEOTIDE SEQUENCE [LARGE SCALE GENOMIC DNA]</scope>
    <source>
        <strain evidence="12">YNDBR</strain>
        <tissue evidence="12">Leaf</tissue>
    </source>
</reference>
<keyword evidence="2" id="KW-0479">Metal-binding</keyword>
<dbReference type="InterPro" id="IPR006455">
    <property type="entry name" value="Homeodomain_ZF_HD"/>
</dbReference>
<keyword evidence="13" id="KW-1185">Reference proteome</keyword>
<dbReference type="GO" id="GO:0003700">
    <property type="term" value="F:DNA-binding transcription factor activity"/>
    <property type="evidence" value="ECO:0007669"/>
    <property type="project" value="TreeGrafter"/>
</dbReference>
<dbReference type="NCBIfam" id="TIGR01566">
    <property type="entry name" value="ZF_HD_prot_N"/>
    <property type="match status" value="1"/>
</dbReference>
<dbReference type="FunFam" id="1.10.10.60:FF:000257">
    <property type="entry name" value="Zinc-finger homeodomain protein 2"/>
    <property type="match status" value="1"/>
</dbReference>
<gene>
    <name evidence="12" type="ORF">Syun_022660</name>
</gene>
<protein>
    <recommendedName>
        <fullName evidence="11">ZF-HD dimerization-type domain-containing protein</fullName>
    </recommendedName>
</protein>
<proteinExistence type="predicted"/>
<keyword evidence="9" id="KW-0539">Nucleus</keyword>
<dbReference type="SUPFAM" id="SSF46689">
    <property type="entry name" value="Homeodomain-like"/>
    <property type="match status" value="1"/>
</dbReference>
<evidence type="ECO:0000313" key="12">
    <source>
        <dbReference type="EMBL" id="KAK9106649.1"/>
    </source>
</evidence>
<dbReference type="PANTHER" id="PTHR31948:SF16">
    <property type="entry name" value="ZINC-FINGER HOMEODOMAIN PROTEIN 11"/>
    <property type="match status" value="1"/>
</dbReference>
<comment type="subcellular location">
    <subcellularLocation>
        <location evidence="1">Nucleus</location>
    </subcellularLocation>
</comment>
<name>A0AAP0I3B1_9MAGN</name>
<feature type="compositionally biased region" description="Low complexity" evidence="10">
    <location>
        <begin position="200"/>
        <end position="223"/>
    </location>
</feature>
<comment type="caution">
    <text evidence="12">The sequence shown here is derived from an EMBL/GenBank/DDBJ whole genome shotgun (WGS) entry which is preliminary data.</text>
</comment>
<keyword evidence="6" id="KW-0238">DNA-binding</keyword>
<feature type="region of interest" description="Disordered" evidence="10">
    <location>
        <begin position="198"/>
        <end position="223"/>
    </location>
</feature>
<organism evidence="12 13">
    <name type="scientific">Stephania yunnanensis</name>
    <dbReference type="NCBI Taxonomy" id="152371"/>
    <lineage>
        <taxon>Eukaryota</taxon>
        <taxon>Viridiplantae</taxon>
        <taxon>Streptophyta</taxon>
        <taxon>Embryophyta</taxon>
        <taxon>Tracheophyta</taxon>
        <taxon>Spermatophyta</taxon>
        <taxon>Magnoliopsida</taxon>
        <taxon>Ranunculales</taxon>
        <taxon>Menispermaceae</taxon>
        <taxon>Menispermoideae</taxon>
        <taxon>Cissampelideae</taxon>
        <taxon>Stephania</taxon>
    </lineage>
</organism>
<evidence type="ECO:0000256" key="6">
    <source>
        <dbReference type="ARBA" id="ARBA00023125"/>
    </source>
</evidence>
<evidence type="ECO:0000256" key="5">
    <source>
        <dbReference type="ARBA" id="ARBA00023015"/>
    </source>
</evidence>
<dbReference type="NCBIfam" id="TIGR01565">
    <property type="entry name" value="homeo_ZF_HD"/>
    <property type="match status" value="1"/>
</dbReference>
<evidence type="ECO:0000313" key="13">
    <source>
        <dbReference type="Proteomes" id="UP001420932"/>
    </source>
</evidence>
<dbReference type="PROSITE" id="PS51523">
    <property type="entry name" value="ZF_HD_DIMER"/>
    <property type="match status" value="1"/>
</dbReference>
<dbReference type="AlphaFoldDB" id="A0AAP0I3B1"/>
<dbReference type="InterPro" id="IPR006456">
    <property type="entry name" value="ZF_HD_homeobox_Cys/His_dimer"/>
</dbReference>
<evidence type="ECO:0000256" key="10">
    <source>
        <dbReference type="SAM" id="MobiDB-lite"/>
    </source>
</evidence>
<keyword evidence="8" id="KW-0804">Transcription</keyword>
<dbReference type="Proteomes" id="UP001420932">
    <property type="component" value="Unassembled WGS sequence"/>
</dbReference>
<dbReference type="Gene3D" id="1.10.10.60">
    <property type="entry name" value="Homeodomain-like"/>
    <property type="match status" value="1"/>
</dbReference>
<accession>A0AAP0I3B1</accession>
<dbReference type="GO" id="GO:0005634">
    <property type="term" value="C:nucleus"/>
    <property type="evidence" value="ECO:0007669"/>
    <property type="project" value="UniProtKB-SubCell"/>
</dbReference>
<evidence type="ECO:0000256" key="9">
    <source>
        <dbReference type="ARBA" id="ARBA00023242"/>
    </source>
</evidence>
<evidence type="ECO:0000256" key="4">
    <source>
        <dbReference type="ARBA" id="ARBA00022833"/>
    </source>
</evidence>
<evidence type="ECO:0000256" key="1">
    <source>
        <dbReference type="ARBA" id="ARBA00004123"/>
    </source>
</evidence>
<keyword evidence="5" id="KW-0805">Transcription regulation</keyword>
<keyword evidence="4" id="KW-0862">Zinc</keyword>
<keyword evidence="3" id="KW-0863">Zinc-finger</keyword>